<dbReference type="AlphaFoldDB" id="A0A0G0UIB4"/>
<reference evidence="1 2" key="1">
    <citation type="journal article" date="2015" name="Nature">
        <title>rRNA introns, odd ribosomes, and small enigmatic genomes across a large radiation of phyla.</title>
        <authorList>
            <person name="Brown C.T."/>
            <person name="Hug L.A."/>
            <person name="Thomas B.C."/>
            <person name="Sharon I."/>
            <person name="Castelle C.J."/>
            <person name="Singh A."/>
            <person name="Wilkins M.J."/>
            <person name="Williams K.H."/>
            <person name="Banfield J.F."/>
        </authorList>
    </citation>
    <scope>NUCLEOTIDE SEQUENCE [LARGE SCALE GENOMIC DNA]</scope>
</reference>
<dbReference type="InterPro" id="IPR038763">
    <property type="entry name" value="DHH_sf"/>
</dbReference>
<dbReference type="Proteomes" id="UP000034616">
    <property type="component" value="Unassembled WGS sequence"/>
</dbReference>
<accession>A0A0G0UIB4</accession>
<dbReference type="PANTHER" id="PTHR47618:SF1">
    <property type="entry name" value="BIFUNCTIONAL OLIGORIBONUCLEASE AND PAP PHOSPHATASE NRNA"/>
    <property type="match status" value="1"/>
</dbReference>
<protein>
    <submittedName>
        <fullName evidence="1">Exopolyphosphatase-related protein</fullName>
    </submittedName>
</protein>
<dbReference type="InterPro" id="IPR051319">
    <property type="entry name" value="Oligoribo/pAp-PDE_c-di-AMP_PDE"/>
</dbReference>
<gene>
    <name evidence="1" type="ORF">UU35_C0004G0004</name>
</gene>
<proteinExistence type="predicted"/>
<dbReference type="SUPFAM" id="SSF64182">
    <property type="entry name" value="DHH phosphoesterases"/>
    <property type="match status" value="1"/>
</dbReference>
<dbReference type="EMBL" id="LCAH01000004">
    <property type="protein sequence ID" value="KKR87231.1"/>
    <property type="molecule type" value="Genomic_DNA"/>
</dbReference>
<dbReference type="PANTHER" id="PTHR47618">
    <property type="entry name" value="BIFUNCTIONAL OLIGORIBONUCLEASE AND PAP PHOSPHATASE NRNA"/>
    <property type="match status" value="1"/>
</dbReference>
<organism evidence="1 2">
    <name type="scientific">Candidatus Uhrbacteria bacterium GW2011_GWC2_41_11</name>
    <dbReference type="NCBI Taxonomy" id="1618985"/>
    <lineage>
        <taxon>Bacteria</taxon>
        <taxon>Candidatus Uhriibacteriota</taxon>
    </lineage>
</organism>
<evidence type="ECO:0000313" key="1">
    <source>
        <dbReference type="EMBL" id="KKR87231.1"/>
    </source>
</evidence>
<name>A0A0G0UIB4_9BACT</name>
<comment type="caution">
    <text evidence="1">The sequence shown here is derived from an EMBL/GenBank/DDBJ whole genome shotgun (WGS) entry which is preliminary data.</text>
</comment>
<sequence length="388" mass="43680">MIPHSLVYPCMALTQTKQILETIRRSQRPLIVVPRGAGIDGYATALGLAHLTDKIGPVSDIVAVDGPAPASISFLKNIDRIHTELPHLRKLIIDIDISKTTIQNVEREEKDGRCLFSLTPTQGFWNQNDVRISTSEYHYDLLICIGASELESCAHLYEMYPDFFFRTPIVNIDHSPTNEHFGHINMVDITASACGEICHDLIQEMDPELFDEEVATAFLTGMIAKTKSFKTQQVTPKTLQTASRLMAHGARRDEIVRHLYRTRSVSTLRLWGRTLARLKSDPSANVVWSLLSQQDFLHAGAEEHDLHDVIDELICSSPQVQVAVLLYERADRTICAVVRVEHPWNAKQLISVLQPTGTETEARLCFKDKTLLQVENEIIPLLIDSVKK</sequence>
<evidence type="ECO:0000313" key="2">
    <source>
        <dbReference type="Proteomes" id="UP000034616"/>
    </source>
</evidence>
<dbReference type="Gene3D" id="3.90.1640.10">
    <property type="entry name" value="inorganic pyrophosphatase (n-terminal core)"/>
    <property type="match status" value="2"/>
</dbReference>
<dbReference type="Gene3D" id="3.10.310.30">
    <property type="match status" value="1"/>
</dbReference>